<feature type="region of interest" description="Disordered" evidence="1">
    <location>
        <begin position="224"/>
        <end position="248"/>
    </location>
</feature>
<keyword evidence="3" id="KW-1185">Reference proteome</keyword>
<comment type="caution">
    <text evidence="2">The sequence shown here is derived from an EMBL/GenBank/DDBJ whole genome shotgun (WGS) entry which is preliminary data.</text>
</comment>
<evidence type="ECO:0000256" key="1">
    <source>
        <dbReference type="SAM" id="MobiDB-lite"/>
    </source>
</evidence>
<protein>
    <submittedName>
        <fullName evidence="2">Protein FRA10AC1</fullName>
    </submittedName>
</protein>
<name>A0A0C2MSI6_THEKT</name>
<dbReference type="Proteomes" id="UP000031668">
    <property type="component" value="Unassembled WGS sequence"/>
</dbReference>
<organism evidence="2 3">
    <name type="scientific">Thelohanellus kitauei</name>
    <name type="common">Myxosporean</name>
    <dbReference type="NCBI Taxonomy" id="669202"/>
    <lineage>
        <taxon>Eukaryota</taxon>
        <taxon>Metazoa</taxon>
        <taxon>Cnidaria</taxon>
        <taxon>Myxozoa</taxon>
        <taxon>Myxosporea</taxon>
        <taxon>Bivalvulida</taxon>
        <taxon>Platysporina</taxon>
        <taxon>Myxobolidae</taxon>
        <taxon>Thelohanellus</taxon>
    </lineage>
</organism>
<dbReference type="Pfam" id="PF09725">
    <property type="entry name" value="Fra10Ac1"/>
    <property type="match status" value="1"/>
</dbReference>
<dbReference type="PANTHER" id="PTHR11567:SF25">
    <property type="entry name" value="PROTEIN FRA10AC1"/>
    <property type="match status" value="1"/>
</dbReference>
<dbReference type="AlphaFoldDB" id="A0A0C2MSI6"/>
<accession>A0A0C2MSI6</accession>
<gene>
    <name evidence="2" type="ORF">RF11_00275</name>
</gene>
<dbReference type="GO" id="GO:0016791">
    <property type="term" value="F:phosphatase activity"/>
    <property type="evidence" value="ECO:0007669"/>
    <property type="project" value="TreeGrafter"/>
</dbReference>
<dbReference type="EMBL" id="JWZT01004150">
    <property type="protein sequence ID" value="KII64642.1"/>
    <property type="molecule type" value="Genomic_DNA"/>
</dbReference>
<dbReference type="OrthoDB" id="197967at2759"/>
<reference evidence="2 3" key="1">
    <citation type="journal article" date="2014" name="Genome Biol. Evol.">
        <title>The genome of the myxosporean Thelohanellus kitauei shows adaptations to nutrient acquisition within its fish host.</title>
        <authorList>
            <person name="Yang Y."/>
            <person name="Xiong J."/>
            <person name="Zhou Z."/>
            <person name="Huo F."/>
            <person name="Miao W."/>
            <person name="Ran C."/>
            <person name="Liu Y."/>
            <person name="Zhang J."/>
            <person name="Feng J."/>
            <person name="Wang M."/>
            <person name="Wang M."/>
            <person name="Wang L."/>
            <person name="Yao B."/>
        </authorList>
    </citation>
    <scope>NUCLEOTIDE SEQUENCE [LARGE SCALE GENOMIC DNA]</scope>
    <source>
        <strain evidence="2">Wuqing</strain>
    </source>
</reference>
<dbReference type="PANTHER" id="PTHR11567">
    <property type="entry name" value="ACID PHOSPHATASE-RELATED"/>
    <property type="match status" value="1"/>
</dbReference>
<dbReference type="InterPro" id="IPR019129">
    <property type="entry name" value="Folate-sensitive_fs_Fra10Ac1"/>
</dbReference>
<evidence type="ECO:0000313" key="3">
    <source>
        <dbReference type="Proteomes" id="UP000031668"/>
    </source>
</evidence>
<evidence type="ECO:0000313" key="2">
    <source>
        <dbReference type="EMBL" id="KII64642.1"/>
    </source>
</evidence>
<dbReference type="InterPro" id="IPR050645">
    <property type="entry name" value="Histidine_acid_phosphatase"/>
</dbReference>
<sequence>MDPVHYESDIEEEERKLIKKKKDDISFEKTLKKATEKCERLAKQSLLSDEYNKQERKADMYHFLSMNVYSRHKKLMDDYMMYYGGKFKKPSKIMQTFKTDRDVIRENFQFVWDEDDDEPTDWNKKLAKRYYDKLFKEYCIADLVQYKLNRIGLRWRTEAEVIKGKGQFMCGEKRCEIKEDLKTWEVPFDYVENSQRKSTLIKLRLCPICSLKLNFNNKRREITKPPKKVKKSKHQKAGRTKLKEVDEQDVQTRVEESTSVTVDWKPIVEKEKTKDEEIDEFLDDLFM</sequence>
<dbReference type="OMA" id="EYFQDMF"/>
<proteinExistence type="predicted"/>
<feature type="compositionally biased region" description="Basic residues" evidence="1">
    <location>
        <begin position="225"/>
        <end position="240"/>
    </location>
</feature>